<gene>
    <name evidence="2" type="ORF">THAOC_34163</name>
</gene>
<dbReference type="OrthoDB" id="68575at2759"/>
<dbReference type="Gene3D" id="3.40.50.360">
    <property type="match status" value="1"/>
</dbReference>
<dbReference type="EMBL" id="AGNL01047311">
    <property type="protein sequence ID" value="EJK47140.1"/>
    <property type="molecule type" value="Genomic_DNA"/>
</dbReference>
<feature type="domain" description="NADPH-dependent FMN reductase-like" evidence="1">
    <location>
        <begin position="11"/>
        <end position="95"/>
    </location>
</feature>
<dbReference type="SUPFAM" id="SSF52218">
    <property type="entry name" value="Flavoproteins"/>
    <property type="match status" value="1"/>
</dbReference>
<dbReference type="eggNOG" id="ENOG502RYD9">
    <property type="taxonomic scope" value="Eukaryota"/>
</dbReference>
<dbReference type="InterPro" id="IPR005025">
    <property type="entry name" value="FMN_Rdtase-like_dom"/>
</dbReference>
<keyword evidence="3" id="KW-1185">Reference proteome</keyword>
<dbReference type="GO" id="GO:0005829">
    <property type="term" value="C:cytosol"/>
    <property type="evidence" value="ECO:0007669"/>
    <property type="project" value="TreeGrafter"/>
</dbReference>
<organism evidence="2 3">
    <name type="scientific">Thalassiosira oceanica</name>
    <name type="common">Marine diatom</name>
    <dbReference type="NCBI Taxonomy" id="159749"/>
    <lineage>
        <taxon>Eukaryota</taxon>
        <taxon>Sar</taxon>
        <taxon>Stramenopiles</taxon>
        <taxon>Ochrophyta</taxon>
        <taxon>Bacillariophyta</taxon>
        <taxon>Coscinodiscophyceae</taxon>
        <taxon>Thalassiosirophycidae</taxon>
        <taxon>Thalassiosirales</taxon>
        <taxon>Thalassiosiraceae</taxon>
        <taxon>Thalassiosira</taxon>
    </lineage>
</organism>
<sequence>MRVPTFFMSADSLPEKTREMQKTIKDADCYIVVSPEYNHTVPPALSSLMGHFGGSNYACKPSGIVTYSPGPFAGQRAAMSIQVLCHELGCLPVSKLCGIPTVADLFEVDGSPKDPEDRMLKQLPALLDQLEWMAVAMKNQREKTGVP</sequence>
<dbReference type="PANTHER" id="PTHR30543">
    <property type="entry name" value="CHROMATE REDUCTASE"/>
    <property type="match status" value="1"/>
</dbReference>
<protein>
    <recommendedName>
        <fullName evidence="1">NADPH-dependent FMN reductase-like domain-containing protein</fullName>
    </recommendedName>
</protein>
<dbReference type="InterPro" id="IPR029039">
    <property type="entry name" value="Flavoprotein-like_sf"/>
</dbReference>
<dbReference type="OMA" id="HMVSVRE"/>
<dbReference type="Pfam" id="PF03358">
    <property type="entry name" value="FMN_red"/>
    <property type="match status" value="1"/>
</dbReference>
<evidence type="ECO:0000313" key="2">
    <source>
        <dbReference type="EMBL" id="EJK47140.1"/>
    </source>
</evidence>
<evidence type="ECO:0000313" key="3">
    <source>
        <dbReference type="Proteomes" id="UP000266841"/>
    </source>
</evidence>
<name>K0R3X5_THAOC</name>
<dbReference type="AlphaFoldDB" id="K0R3X5"/>
<comment type="caution">
    <text evidence="2">The sequence shown here is derived from an EMBL/GenBank/DDBJ whole genome shotgun (WGS) entry which is preliminary data.</text>
</comment>
<reference evidence="2 3" key="1">
    <citation type="journal article" date="2012" name="Genome Biol.">
        <title>Genome and low-iron response of an oceanic diatom adapted to chronic iron limitation.</title>
        <authorList>
            <person name="Lommer M."/>
            <person name="Specht M."/>
            <person name="Roy A.S."/>
            <person name="Kraemer L."/>
            <person name="Andreson R."/>
            <person name="Gutowska M.A."/>
            <person name="Wolf J."/>
            <person name="Bergner S.V."/>
            <person name="Schilhabel M.B."/>
            <person name="Klostermeier U.C."/>
            <person name="Beiko R.G."/>
            <person name="Rosenstiel P."/>
            <person name="Hippler M."/>
            <person name="Laroche J."/>
        </authorList>
    </citation>
    <scope>NUCLEOTIDE SEQUENCE [LARGE SCALE GENOMIC DNA]</scope>
    <source>
        <strain evidence="2 3">CCMP1005</strain>
    </source>
</reference>
<dbReference type="GO" id="GO:0010181">
    <property type="term" value="F:FMN binding"/>
    <property type="evidence" value="ECO:0007669"/>
    <property type="project" value="TreeGrafter"/>
</dbReference>
<dbReference type="InterPro" id="IPR050712">
    <property type="entry name" value="NAD(P)H-dep_reductase"/>
</dbReference>
<dbReference type="Proteomes" id="UP000266841">
    <property type="component" value="Unassembled WGS sequence"/>
</dbReference>
<dbReference type="PANTHER" id="PTHR30543:SF21">
    <property type="entry name" value="NAD(P)H-DEPENDENT FMN REDUCTASE LOT6"/>
    <property type="match status" value="1"/>
</dbReference>
<dbReference type="GO" id="GO:0016491">
    <property type="term" value="F:oxidoreductase activity"/>
    <property type="evidence" value="ECO:0007669"/>
    <property type="project" value="InterPro"/>
</dbReference>
<proteinExistence type="predicted"/>
<accession>K0R3X5</accession>
<evidence type="ECO:0000259" key="1">
    <source>
        <dbReference type="Pfam" id="PF03358"/>
    </source>
</evidence>